<keyword evidence="3 6" id="KW-1133">Transmembrane helix</keyword>
<keyword evidence="4 6" id="KW-0472">Membrane</keyword>
<dbReference type="Pfam" id="PF09685">
    <property type="entry name" value="MamF_MmsF"/>
    <property type="match status" value="1"/>
</dbReference>
<evidence type="ECO:0000256" key="2">
    <source>
        <dbReference type="ARBA" id="ARBA00022692"/>
    </source>
</evidence>
<comment type="subcellular location">
    <subcellularLocation>
        <location evidence="1">Membrane</location>
        <topology evidence="1">Multi-pass membrane protein</topology>
    </subcellularLocation>
</comment>
<protein>
    <submittedName>
        <fullName evidence="7">DUF4870 domain-containing protein</fullName>
    </submittedName>
</protein>
<proteinExistence type="predicted"/>
<evidence type="ECO:0000256" key="4">
    <source>
        <dbReference type="ARBA" id="ARBA00023136"/>
    </source>
</evidence>
<feature type="region of interest" description="Disordered" evidence="5">
    <location>
        <begin position="1"/>
        <end position="25"/>
    </location>
</feature>
<dbReference type="InterPro" id="IPR019109">
    <property type="entry name" value="MamF_MmsF"/>
</dbReference>
<gene>
    <name evidence="7" type="ORF">KBB96_03980</name>
</gene>
<organism evidence="7 8">
    <name type="scientific">Luteolibacter ambystomatis</name>
    <dbReference type="NCBI Taxonomy" id="2824561"/>
    <lineage>
        <taxon>Bacteria</taxon>
        <taxon>Pseudomonadati</taxon>
        <taxon>Verrucomicrobiota</taxon>
        <taxon>Verrucomicrobiia</taxon>
        <taxon>Verrucomicrobiales</taxon>
        <taxon>Verrucomicrobiaceae</taxon>
        <taxon>Luteolibacter</taxon>
    </lineage>
</organism>
<dbReference type="AlphaFoldDB" id="A0A975J137"/>
<feature type="transmembrane region" description="Helical" evidence="6">
    <location>
        <begin position="119"/>
        <end position="141"/>
    </location>
</feature>
<accession>A0A975J137</accession>
<evidence type="ECO:0000256" key="1">
    <source>
        <dbReference type="ARBA" id="ARBA00004141"/>
    </source>
</evidence>
<keyword evidence="2 6" id="KW-0812">Transmembrane</keyword>
<reference evidence="7" key="1">
    <citation type="submission" date="2021-04" db="EMBL/GenBank/DDBJ databases">
        <title>Luteolibacter sp. 32A isolated from the skin of an Anderson's salamander (Ambystoma andersonii).</title>
        <authorList>
            <person name="Spergser J."/>
            <person name="Busse H.-J."/>
        </authorList>
    </citation>
    <scope>NUCLEOTIDE SEQUENCE</scope>
    <source>
        <strain evidence="7">32A</strain>
    </source>
</reference>
<dbReference type="Proteomes" id="UP000676169">
    <property type="component" value="Chromosome"/>
</dbReference>
<name>A0A975J137_9BACT</name>
<evidence type="ECO:0000256" key="5">
    <source>
        <dbReference type="SAM" id="MobiDB-lite"/>
    </source>
</evidence>
<evidence type="ECO:0000313" key="8">
    <source>
        <dbReference type="Proteomes" id="UP000676169"/>
    </source>
</evidence>
<evidence type="ECO:0000256" key="3">
    <source>
        <dbReference type="ARBA" id="ARBA00022989"/>
    </source>
</evidence>
<dbReference type="RefSeq" id="WP_211632545.1">
    <property type="nucleotide sequence ID" value="NZ_CP073100.1"/>
</dbReference>
<dbReference type="EMBL" id="CP073100">
    <property type="protein sequence ID" value="QUE52052.1"/>
    <property type="molecule type" value="Genomic_DNA"/>
</dbReference>
<feature type="transmembrane region" description="Helical" evidence="6">
    <location>
        <begin position="94"/>
        <end position="113"/>
    </location>
</feature>
<evidence type="ECO:0000256" key="6">
    <source>
        <dbReference type="SAM" id="Phobius"/>
    </source>
</evidence>
<dbReference type="KEGG" id="lamb:KBB96_03980"/>
<keyword evidence="8" id="KW-1185">Reference proteome</keyword>
<feature type="transmembrane region" description="Helical" evidence="6">
    <location>
        <begin position="52"/>
        <end position="74"/>
    </location>
</feature>
<sequence>MESDTSMPPVPPPMVQPPAAPPMLPQPPPALPPGMMIPSPTYPLSTEEERTMGLLCHLLPIFTGFLGPLILWLVRKDQSRYIDHHGREALNFQITKLIYLFSGGALMILLMFLGGIGIVLFPVLFIVAILMLVAEIMAAIAANRGEWYRYPCCIRVL</sequence>
<evidence type="ECO:0000313" key="7">
    <source>
        <dbReference type="EMBL" id="QUE52052.1"/>
    </source>
</evidence>
<feature type="compositionally biased region" description="Pro residues" evidence="5">
    <location>
        <begin position="8"/>
        <end position="25"/>
    </location>
</feature>